<dbReference type="NCBIfam" id="TIGR02523">
    <property type="entry name" value="type_IV_pilV"/>
    <property type="match status" value="1"/>
</dbReference>
<dbReference type="AlphaFoldDB" id="A0A0K1PA68"/>
<proteinExistence type="inferred from homology"/>
<evidence type="ECO:0000256" key="1">
    <source>
        <dbReference type="ARBA" id="ARBA00004377"/>
    </source>
</evidence>
<dbReference type="GO" id="GO:0005886">
    <property type="term" value="C:plasma membrane"/>
    <property type="evidence" value="ECO:0007669"/>
    <property type="project" value="UniProtKB-SubCell"/>
</dbReference>
<evidence type="ECO:0000256" key="4">
    <source>
        <dbReference type="ARBA" id="ARBA00022481"/>
    </source>
</evidence>
<dbReference type="SUPFAM" id="SSF54523">
    <property type="entry name" value="Pili subunits"/>
    <property type="match status" value="1"/>
</dbReference>
<keyword evidence="11" id="KW-1185">Reference proteome</keyword>
<dbReference type="RefSeq" id="WP_082342636.1">
    <property type="nucleotide sequence ID" value="NZ_CP012332.1"/>
</dbReference>
<evidence type="ECO:0000256" key="2">
    <source>
        <dbReference type="ARBA" id="ARBA00008358"/>
    </source>
</evidence>
<keyword evidence="5" id="KW-0997">Cell inner membrane</keyword>
<keyword evidence="6 9" id="KW-0812">Transmembrane</keyword>
<dbReference type="PROSITE" id="PS00409">
    <property type="entry name" value="PROKAR_NTER_METHYL"/>
    <property type="match status" value="1"/>
</dbReference>
<dbReference type="EMBL" id="CP012332">
    <property type="protein sequence ID" value="AKU90306.1"/>
    <property type="molecule type" value="Genomic_DNA"/>
</dbReference>
<gene>
    <name evidence="10" type="ORF">AKJ08_0693</name>
</gene>
<comment type="subcellular location">
    <subcellularLocation>
        <location evidence="1">Cell inner membrane</location>
        <topology evidence="1">Single-pass membrane protein</topology>
    </subcellularLocation>
</comment>
<keyword evidence="4" id="KW-0488">Methylation</keyword>
<feature type="transmembrane region" description="Helical" evidence="9">
    <location>
        <begin position="13"/>
        <end position="35"/>
    </location>
</feature>
<keyword evidence="3" id="KW-1003">Cell membrane</keyword>
<dbReference type="GO" id="GO:0015628">
    <property type="term" value="P:protein secretion by the type II secretion system"/>
    <property type="evidence" value="ECO:0007669"/>
    <property type="project" value="InterPro"/>
</dbReference>
<dbReference type="InterPro" id="IPR012902">
    <property type="entry name" value="N_methyl_site"/>
</dbReference>
<evidence type="ECO:0000313" key="11">
    <source>
        <dbReference type="Proteomes" id="UP000055590"/>
    </source>
</evidence>
<dbReference type="PANTHER" id="PTHR38779:SF2">
    <property type="entry name" value="TYPE II SECRETION SYSTEM PROTEIN I-RELATED"/>
    <property type="match status" value="1"/>
</dbReference>
<sequence>MHARSRGFTLIEVLVAMAILAIGMLSTASLITLSIRRAATARKLTAAQQLAQDIVERLRAEVRYDGARKSTEDLTTLEAWKFDVLPHRIGTTAGAGCQPEGLDDGIVYGYGPFSFRREDETFQVCYRLLLINSGDFARANLPDGTTDARVRVIWRRPDGGFASWSMSDLLLTET</sequence>
<dbReference type="InterPro" id="IPR013362">
    <property type="entry name" value="Pilus_4_PilV"/>
</dbReference>
<name>A0A0K1PA68_9BACT</name>
<evidence type="ECO:0000256" key="9">
    <source>
        <dbReference type="SAM" id="Phobius"/>
    </source>
</evidence>
<evidence type="ECO:0000256" key="5">
    <source>
        <dbReference type="ARBA" id="ARBA00022519"/>
    </source>
</evidence>
<dbReference type="Pfam" id="PF07963">
    <property type="entry name" value="N_methyl"/>
    <property type="match status" value="1"/>
</dbReference>
<dbReference type="STRING" id="1391653.AKJ08_0693"/>
<keyword evidence="8 9" id="KW-0472">Membrane</keyword>
<dbReference type="InterPro" id="IPR045584">
    <property type="entry name" value="Pilin-like"/>
</dbReference>
<dbReference type="KEGG" id="vin:AKJ08_0693"/>
<evidence type="ECO:0000256" key="3">
    <source>
        <dbReference type="ARBA" id="ARBA00022475"/>
    </source>
</evidence>
<dbReference type="GO" id="GO:0015627">
    <property type="term" value="C:type II protein secretion system complex"/>
    <property type="evidence" value="ECO:0007669"/>
    <property type="project" value="InterPro"/>
</dbReference>
<dbReference type="NCBIfam" id="TIGR02532">
    <property type="entry name" value="IV_pilin_GFxxxE"/>
    <property type="match status" value="1"/>
</dbReference>
<dbReference type="InterPro" id="IPR010052">
    <property type="entry name" value="T2SS_protein-GspI"/>
</dbReference>
<reference evidence="10 11" key="1">
    <citation type="submission" date="2015-08" db="EMBL/GenBank/DDBJ databases">
        <authorList>
            <person name="Babu N.S."/>
            <person name="Beckwith C.J."/>
            <person name="Beseler K.G."/>
            <person name="Brison A."/>
            <person name="Carone J.V."/>
            <person name="Caskin T.P."/>
            <person name="Diamond M."/>
            <person name="Durham M.E."/>
            <person name="Foxe J.M."/>
            <person name="Go M."/>
            <person name="Henderson B.A."/>
            <person name="Jones I.B."/>
            <person name="McGettigan J.A."/>
            <person name="Micheletti S.J."/>
            <person name="Nasrallah M.E."/>
            <person name="Ortiz D."/>
            <person name="Piller C.R."/>
            <person name="Privatt S.R."/>
            <person name="Schneider S.L."/>
            <person name="Sharp S."/>
            <person name="Smith T.C."/>
            <person name="Stanton J.D."/>
            <person name="Ullery H.E."/>
            <person name="Wilson R.J."/>
            <person name="Serrano M.G."/>
            <person name="Buck G."/>
            <person name="Lee V."/>
            <person name="Wang Y."/>
            <person name="Carvalho R."/>
            <person name="Voegtly L."/>
            <person name="Shi R."/>
            <person name="Duckworth R."/>
            <person name="Johnson A."/>
            <person name="Loviza R."/>
            <person name="Walstead R."/>
            <person name="Shah Z."/>
            <person name="Kiflezghi M."/>
            <person name="Wade K."/>
            <person name="Ball S.L."/>
            <person name="Bradley K.W."/>
            <person name="Asai D.J."/>
            <person name="Bowman C.A."/>
            <person name="Russell D.A."/>
            <person name="Pope W.H."/>
            <person name="Jacobs-Sera D."/>
            <person name="Hendrix R.W."/>
            <person name="Hatfull G.F."/>
        </authorList>
    </citation>
    <scope>NUCLEOTIDE SEQUENCE [LARGE SCALE GENOMIC DNA]</scope>
    <source>
        <strain evidence="10 11">DSM 27710</strain>
    </source>
</reference>
<evidence type="ECO:0000256" key="7">
    <source>
        <dbReference type="ARBA" id="ARBA00022989"/>
    </source>
</evidence>
<evidence type="ECO:0008006" key="12">
    <source>
        <dbReference type="Google" id="ProtNLM"/>
    </source>
</evidence>
<dbReference type="PANTHER" id="PTHR38779">
    <property type="entry name" value="TYPE II SECRETION SYSTEM PROTEIN I-RELATED"/>
    <property type="match status" value="1"/>
</dbReference>
<evidence type="ECO:0000313" key="10">
    <source>
        <dbReference type="EMBL" id="AKU90306.1"/>
    </source>
</evidence>
<accession>A0A0K1PA68</accession>
<evidence type="ECO:0000256" key="8">
    <source>
        <dbReference type="ARBA" id="ARBA00023136"/>
    </source>
</evidence>
<dbReference type="Proteomes" id="UP000055590">
    <property type="component" value="Chromosome"/>
</dbReference>
<evidence type="ECO:0000256" key="6">
    <source>
        <dbReference type="ARBA" id="ARBA00022692"/>
    </source>
</evidence>
<organism evidence="10 11">
    <name type="scientific">Vulgatibacter incomptus</name>
    <dbReference type="NCBI Taxonomy" id="1391653"/>
    <lineage>
        <taxon>Bacteria</taxon>
        <taxon>Pseudomonadati</taxon>
        <taxon>Myxococcota</taxon>
        <taxon>Myxococcia</taxon>
        <taxon>Myxococcales</taxon>
        <taxon>Cystobacterineae</taxon>
        <taxon>Vulgatibacteraceae</taxon>
        <taxon>Vulgatibacter</taxon>
    </lineage>
</organism>
<protein>
    <recommendedName>
        <fullName evidence="12">Prepilin-type N-terminal cleavage/methylation domain-containing protein</fullName>
    </recommendedName>
</protein>
<keyword evidence="7 9" id="KW-1133">Transmembrane helix</keyword>
<dbReference type="OrthoDB" id="5419643at2"/>
<comment type="similarity">
    <text evidence="2">Belongs to the GSP I family.</text>
</comment>